<evidence type="ECO:0000313" key="2">
    <source>
        <dbReference type="EMBL" id="CAF9931889.1"/>
    </source>
</evidence>
<evidence type="ECO:0000313" key="3">
    <source>
        <dbReference type="Proteomes" id="UP000664521"/>
    </source>
</evidence>
<feature type="compositionally biased region" description="Basic and acidic residues" evidence="1">
    <location>
        <begin position="1"/>
        <end position="11"/>
    </location>
</feature>
<dbReference type="AlphaFoldDB" id="A0A8H3FZ78"/>
<dbReference type="OrthoDB" id="5279705at2759"/>
<keyword evidence="3" id="KW-1185">Reference proteome</keyword>
<organism evidence="2 3">
    <name type="scientific">Heterodermia speciosa</name>
    <dbReference type="NCBI Taxonomy" id="116794"/>
    <lineage>
        <taxon>Eukaryota</taxon>
        <taxon>Fungi</taxon>
        <taxon>Dikarya</taxon>
        <taxon>Ascomycota</taxon>
        <taxon>Pezizomycotina</taxon>
        <taxon>Lecanoromycetes</taxon>
        <taxon>OSLEUM clade</taxon>
        <taxon>Lecanoromycetidae</taxon>
        <taxon>Caliciales</taxon>
        <taxon>Physciaceae</taxon>
        <taxon>Heterodermia</taxon>
    </lineage>
</organism>
<protein>
    <submittedName>
        <fullName evidence="2">Uncharacterized protein</fullName>
    </submittedName>
</protein>
<evidence type="ECO:0000256" key="1">
    <source>
        <dbReference type="SAM" id="MobiDB-lite"/>
    </source>
</evidence>
<feature type="region of interest" description="Disordered" evidence="1">
    <location>
        <begin position="1"/>
        <end position="31"/>
    </location>
</feature>
<sequence>MTSTFKDERKTQPKSRSNRYATVPPKVEEPERRRQVFLKRVKYASDDKRWQTRSDQILRKDFLSQQKQWEARLARSAPDVFAASDYDDDKGFGGVINEVETVEEILTQEDREVEAMVALLDQEIGEYEKPGSDYGSDDEVYDRIFIESVADAESSRPNAVQASGLPPNTDFEMDTSSD</sequence>
<proteinExistence type="predicted"/>
<accession>A0A8H3FZ78</accession>
<reference evidence="2" key="1">
    <citation type="submission" date="2021-03" db="EMBL/GenBank/DDBJ databases">
        <authorList>
            <person name="Tagirdzhanova G."/>
        </authorList>
    </citation>
    <scope>NUCLEOTIDE SEQUENCE</scope>
</reference>
<dbReference type="Proteomes" id="UP000664521">
    <property type="component" value="Unassembled WGS sequence"/>
</dbReference>
<comment type="caution">
    <text evidence="2">The sequence shown here is derived from an EMBL/GenBank/DDBJ whole genome shotgun (WGS) entry which is preliminary data.</text>
</comment>
<dbReference type="EMBL" id="CAJPDS010000061">
    <property type="protein sequence ID" value="CAF9931889.1"/>
    <property type="molecule type" value="Genomic_DNA"/>
</dbReference>
<name>A0A8H3FZ78_9LECA</name>
<gene>
    <name evidence="2" type="ORF">HETSPECPRED_008209</name>
</gene>
<feature type="region of interest" description="Disordered" evidence="1">
    <location>
        <begin position="151"/>
        <end position="178"/>
    </location>
</feature>